<feature type="region of interest" description="Disordered" evidence="1">
    <location>
        <begin position="1"/>
        <end position="27"/>
    </location>
</feature>
<gene>
    <name evidence="2" type="ORF">GCM10009765_84220</name>
</gene>
<keyword evidence="3" id="KW-1185">Reference proteome</keyword>
<sequence length="87" mass="9276">MTGLSGLQIPKHVAGEHQWSPNDTKETSWADRCRNRDLIADHGRRWCNAQPDKVGIDTAAAGATHAANAMMTHNVVAASCLIPTAAS</sequence>
<comment type="caution">
    <text evidence="2">The sequence shown here is derived from an EMBL/GenBank/DDBJ whole genome shotgun (WGS) entry which is preliminary data.</text>
</comment>
<protein>
    <submittedName>
        <fullName evidence="2">Uncharacterized protein</fullName>
    </submittedName>
</protein>
<accession>A0ABN2JDI2</accession>
<organism evidence="2 3">
    <name type="scientific">Fodinicola feengrottensis</name>
    <dbReference type="NCBI Taxonomy" id="435914"/>
    <lineage>
        <taxon>Bacteria</taxon>
        <taxon>Bacillati</taxon>
        <taxon>Actinomycetota</taxon>
        <taxon>Actinomycetes</taxon>
        <taxon>Mycobacteriales</taxon>
        <taxon>Fodinicola</taxon>
    </lineage>
</organism>
<evidence type="ECO:0000313" key="3">
    <source>
        <dbReference type="Proteomes" id="UP001500618"/>
    </source>
</evidence>
<proteinExistence type="predicted"/>
<dbReference type="Proteomes" id="UP001500618">
    <property type="component" value="Unassembled WGS sequence"/>
</dbReference>
<name>A0ABN2JDI2_9ACTN</name>
<evidence type="ECO:0000313" key="2">
    <source>
        <dbReference type="EMBL" id="GAA1723375.1"/>
    </source>
</evidence>
<evidence type="ECO:0000256" key="1">
    <source>
        <dbReference type="SAM" id="MobiDB-lite"/>
    </source>
</evidence>
<reference evidence="2 3" key="1">
    <citation type="journal article" date="2019" name="Int. J. Syst. Evol. Microbiol.">
        <title>The Global Catalogue of Microorganisms (GCM) 10K type strain sequencing project: providing services to taxonomists for standard genome sequencing and annotation.</title>
        <authorList>
            <consortium name="The Broad Institute Genomics Platform"/>
            <consortium name="The Broad Institute Genome Sequencing Center for Infectious Disease"/>
            <person name="Wu L."/>
            <person name="Ma J."/>
        </authorList>
    </citation>
    <scope>NUCLEOTIDE SEQUENCE [LARGE SCALE GENOMIC DNA]</scope>
    <source>
        <strain evidence="2 3">JCM 14718</strain>
    </source>
</reference>
<dbReference type="EMBL" id="BAAANY010000057">
    <property type="protein sequence ID" value="GAA1723375.1"/>
    <property type="molecule type" value="Genomic_DNA"/>
</dbReference>